<dbReference type="Pfam" id="PF00106">
    <property type="entry name" value="adh_short"/>
    <property type="match status" value="1"/>
</dbReference>
<keyword evidence="3" id="KW-0521">NADP</keyword>
<dbReference type="Proteomes" id="UP000481858">
    <property type="component" value="Unassembled WGS sequence"/>
</dbReference>
<dbReference type="InterPro" id="IPR015422">
    <property type="entry name" value="PyrdxlP-dep_Trfase_small"/>
</dbReference>
<comment type="similarity">
    <text evidence="2">Belongs to the threonine aldolase family.</text>
</comment>
<keyword evidence="4" id="KW-0663">Pyridoxal phosphate</keyword>
<dbReference type="InterPro" id="IPR002347">
    <property type="entry name" value="SDR_fam"/>
</dbReference>
<reference evidence="6 7" key="1">
    <citation type="submission" date="2019-12" db="EMBL/GenBank/DDBJ databases">
        <title>Draft genome sequence of the ascomycete Xylaria multiplex DSM 110363.</title>
        <authorList>
            <person name="Buettner E."/>
            <person name="Kellner H."/>
        </authorList>
    </citation>
    <scope>NUCLEOTIDE SEQUENCE [LARGE SCALE GENOMIC DNA]</scope>
    <source>
        <strain evidence="6 7">DSM 110363</strain>
    </source>
</reference>
<dbReference type="Pfam" id="PF01212">
    <property type="entry name" value="Beta_elim_lyase"/>
    <property type="match status" value="2"/>
</dbReference>
<dbReference type="Gene3D" id="3.40.50.720">
    <property type="entry name" value="NAD(P)-binding Rossmann-like Domain"/>
    <property type="match status" value="1"/>
</dbReference>
<dbReference type="InParanoid" id="A0A7C8MG05"/>
<feature type="domain" description="Aromatic amino acid beta-eliminating lyase/threonine aldolase" evidence="5">
    <location>
        <begin position="368"/>
        <end position="507"/>
    </location>
</feature>
<dbReference type="InterPro" id="IPR015424">
    <property type="entry name" value="PyrdxlP-dep_Trfase"/>
</dbReference>
<sequence>MPQFSFLTTGVEVVNAFADQVQNKTGPSEGGIGAEIAISLAHANQFLIILAGRTEDKVKLVVQKIREINASVRLNFVRIDLSDQASVRRAAKTVSAIVEKIDIIINNAAIMACPWSKTNDGIESQFATNYLGHFLLTNLLLENTVSVGGARIINTTSTAGAGGEVYFEDVNFKDGKTYVPVAAYAQSKVAMLLFTAALASRFDPQKIATFSVHPGNIRTNLQVNLQDPAAFKSAVEWVTMKTGHFAREEFKTLQQGSSTTLVAALDNTIIGSSGCYLADAQIASTQPEESEELADRSLSRPFSVMPTHSDEVAKAQQPVITKASAGFASPKDFDEGKTEREHKLTDAQREVIFSSNLAWSHSNEASNDFRSDSYTKPTFPMLEAIITASLGDGDTDEDAATDSLQEYIANLVGHEASLLVASGTMGNQVAHQAALRMPPYAILADYRGHFHHFECGGAAYISGAQIRQAVPANGHHLTVEDVKRESVLRESIYEVPTRVISLENTLNDGARLWEAVAAGAFTLHEIGECFDSIQLCFTKGVGAPLGSIVTGNKAYIERAKWCRKFLGGAMRATGIIAAPARIGVDRVFFAGKLKEAQDKAKHASDIWESLGGKLSIPTETNIVWLDLEASGVGYDDFYPLADNHDLKFRDLQIGRLVFHYQISDEALRRLCDLFREVLN</sequence>
<dbReference type="AlphaFoldDB" id="A0A7C8MG05"/>
<dbReference type="InterPro" id="IPR015421">
    <property type="entry name" value="PyrdxlP-dep_Trfase_major"/>
</dbReference>
<dbReference type="EMBL" id="WUBL01000191">
    <property type="protein sequence ID" value="KAF2963632.1"/>
    <property type="molecule type" value="Genomic_DNA"/>
</dbReference>
<evidence type="ECO:0000256" key="2">
    <source>
        <dbReference type="ARBA" id="ARBA00006966"/>
    </source>
</evidence>
<gene>
    <name evidence="6" type="ORF">GQX73_g9942</name>
</gene>
<dbReference type="Gene3D" id="3.40.640.10">
    <property type="entry name" value="Type I PLP-dependent aspartate aminotransferase-like (Major domain)"/>
    <property type="match status" value="2"/>
</dbReference>
<dbReference type="GO" id="GO:0006545">
    <property type="term" value="P:glycine biosynthetic process"/>
    <property type="evidence" value="ECO:0007669"/>
    <property type="project" value="TreeGrafter"/>
</dbReference>
<evidence type="ECO:0000256" key="1">
    <source>
        <dbReference type="ARBA" id="ARBA00001933"/>
    </source>
</evidence>
<dbReference type="SUPFAM" id="SSF53383">
    <property type="entry name" value="PLP-dependent transferases"/>
    <property type="match status" value="1"/>
</dbReference>
<dbReference type="SUPFAM" id="SSF51735">
    <property type="entry name" value="NAD(P)-binding Rossmann-fold domains"/>
    <property type="match status" value="1"/>
</dbReference>
<comment type="caution">
    <text evidence="6">The sequence shown here is derived from an EMBL/GenBank/DDBJ whole genome shotgun (WGS) entry which is preliminary data.</text>
</comment>
<dbReference type="OrthoDB" id="10261951at2759"/>
<dbReference type="PANTHER" id="PTHR48097">
    <property type="entry name" value="L-THREONINE ALDOLASE-RELATED"/>
    <property type="match status" value="1"/>
</dbReference>
<dbReference type="PROSITE" id="PS00061">
    <property type="entry name" value="ADH_SHORT"/>
    <property type="match status" value="1"/>
</dbReference>
<dbReference type="Gene3D" id="3.90.1150.10">
    <property type="entry name" value="Aspartate Aminotransferase, domain 1"/>
    <property type="match status" value="1"/>
</dbReference>
<dbReference type="GO" id="GO:0008732">
    <property type="term" value="F:L-allo-threonine aldolase activity"/>
    <property type="evidence" value="ECO:0007669"/>
    <property type="project" value="TreeGrafter"/>
</dbReference>
<evidence type="ECO:0000256" key="4">
    <source>
        <dbReference type="ARBA" id="ARBA00022898"/>
    </source>
</evidence>
<organism evidence="6 7">
    <name type="scientific">Xylaria multiplex</name>
    <dbReference type="NCBI Taxonomy" id="323545"/>
    <lineage>
        <taxon>Eukaryota</taxon>
        <taxon>Fungi</taxon>
        <taxon>Dikarya</taxon>
        <taxon>Ascomycota</taxon>
        <taxon>Pezizomycotina</taxon>
        <taxon>Sordariomycetes</taxon>
        <taxon>Xylariomycetidae</taxon>
        <taxon>Xylariales</taxon>
        <taxon>Xylariaceae</taxon>
        <taxon>Xylaria</taxon>
    </lineage>
</organism>
<dbReference type="InterPro" id="IPR001597">
    <property type="entry name" value="ArAA_b-elim_lyase/Thr_aldolase"/>
</dbReference>
<dbReference type="GO" id="GO:0005829">
    <property type="term" value="C:cytosol"/>
    <property type="evidence" value="ECO:0007669"/>
    <property type="project" value="TreeGrafter"/>
</dbReference>
<dbReference type="PANTHER" id="PTHR48097:SF9">
    <property type="entry name" value="L-THREONINE ALDOLASE"/>
    <property type="match status" value="1"/>
</dbReference>
<accession>A0A7C8MG05</accession>
<feature type="domain" description="Aromatic amino acid beta-eliminating lyase/threonine aldolase" evidence="5">
    <location>
        <begin position="508"/>
        <end position="628"/>
    </location>
</feature>
<comment type="cofactor">
    <cofactor evidence="1">
        <name>pyridoxal 5'-phosphate</name>
        <dbReference type="ChEBI" id="CHEBI:597326"/>
    </cofactor>
</comment>
<keyword evidence="7" id="KW-1185">Reference proteome</keyword>
<dbReference type="PRINTS" id="PR00080">
    <property type="entry name" value="SDRFAMILY"/>
</dbReference>
<evidence type="ECO:0000256" key="3">
    <source>
        <dbReference type="ARBA" id="ARBA00022857"/>
    </source>
</evidence>
<evidence type="ECO:0000259" key="5">
    <source>
        <dbReference type="Pfam" id="PF01212"/>
    </source>
</evidence>
<name>A0A7C8MG05_9PEZI</name>
<dbReference type="GO" id="GO:0006567">
    <property type="term" value="P:L-threonine catabolic process"/>
    <property type="evidence" value="ECO:0007669"/>
    <property type="project" value="TreeGrafter"/>
</dbReference>
<evidence type="ECO:0000313" key="6">
    <source>
        <dbReference type="EMBL" id="KAF2963632.1"/>
    </source>
</evidence>
<dbReference type="PRINTS" id="PR00081">
    <property type="entry name" value="GDHRDH"/>
</dbReference>
<protein>
    <recommendedName>
        <fullName evidence="5">Aromatic amino acid beta-eliminating lyase/threonine aldolase domain-containing protein</fullName>
    </recommendedName>
</protein>
<proteinExistence type="inferred from homology"/>
<dbReference type="InterPro" id="IPR036291">
    <property type="entry name" value="NAD(P)-bd_dom_sf"/>
</dbReference>
<evidence type="ECO:0000313" key="7">
    <source>
        <dbReference type="Proteomes" id="UP000481858"/>
    </source>
</evidence>
<dbReference type="InterPro" id="IPR020904">
    <property type="entry name" value="Sc_DH/Rdtase_CS"/>
</dbReference>